<feature type="active site" evidence="5">
    <location>
        <position position="56"/>
    </location>
</feature>
<gene>
    <name evidence="8" type="ORF">A3K06_01670</name>
</gene>
<evidence type="ECO:0000256" key="6">
    <source>
        <dbReference type="RuleBase" id="RU362042"/>
    </source>
</evidence>
<evidence type="ECO:0000259" key="7">
    <source>
        <dbReference type="Pfam" id="PF10502"/>
    </source>
</evidence>
<evidence type="ECO:0000313" key="8">
    <source>
        <dbReference type="EMBL" id="OGE76095.1"/>
    </source>
</evidence>
<dbReference type="PANTHER" id="PTHR43390">
    <property type="entry name" value="SIGNAL PEPTIDASE I"/>
    <property type="match status" value="1"/>
</dbReference>
<feature type="domain" description="Peptidase S26" evidence="7">
    <location>
        <begin position="27"/>
        <end position="185"/>
    </location>
</feature>
<reference evidence="8 9" key="1">
    <citation type="journal article" date="2016" name="Nat. Commun.">
        <title>Thousands of microbial genomes shed light on interconnected biogeochemical processes in an aquifer system.</title>
        <authorList>
            <person name="Anantharaman K."/>
            <person name="Brown C.T."/>
            <person name="Hug L.A."/>
            <person name="Sharon I."/>
            <person name="Castelle C.J."/>
            <person name="Probst A.J."/>
            <person name="Thomas B.C."/>
            <person name="Singh A."/>
            <person name="Wilkins M.J."/>
            <person name="Karaoz U."/>
            <person name="Brodie E.L."/>
            <person name="Williams K.H."/>
            <person name="Hubbard S.S."/>
            <person name="Banfield J.F."/>
        </authorList>
    </citation>
    <scope>NUCLEOTIDE SEQUENCE [LARGE SCALE GENOMIC DNA]</scope>
</reference>
<dbReference type="GO" id="GO:0009003">
    <property type="term" value="F:signal peptidase activity"/>
    <property type="evidence" value="ECO:0007669"/>
    <property type="project" value="UniProtKB-EC"/>
</dbReference>
<dbReference type="InterPro" id="IPR019533">
    <property type="entry name" value="Peptidase_S26"/>
</dbReference>
<dbReference type="PROSITE" id="PS00760">
    <property type="entry name" value="SPASE_I_2"/>
    <property type="match status" value="1"/>
</dbReference>
<evidence type="ECO:0000256" key="5">
    <source>
        <dbReference type="PIRSR" id="PIRSR600223-1"/>
    </source>
</evidence>
<dbReference type="PRINTS" id="PR00727">
    <property type="entry name" value="LEADERPTASE"/>
</dbReference>
<evidence type="ECO:0000313" key="9">
    <source>
        <dbReference type="Proteomes" id="UP000176547"/>
    </source>
</evidence>
<sequence length="203" mass="23135">MPDQETKNPPSNEHISTFSAIGLFALDFLKVFVIAVAIIIPIRWFLFQPFVVTGDSMRPNFLNGNYLIIDELTYHFRDPGRGEVVVLRFPNDPSQFFIKRIVGLPGERVVIDNGRVTVYNGANPEGVRLDESYLPNQNITFGNVDRTLSEEEYFVMGDNRLSSSDSRIWGPLPREDIVGRVYIRVFPVKDFDFYGSEELLPVA</sequence>
<comment type="similarity">
    <text evidence="2 6">Belongs to the peptidase S26 family.</text>
</comment>
<dbReference type="Pfam" id="PF10502">
    <property type="entry name" value="Peptidase_S26"/>
    <property type="match status" value="1"/>
</dbReference>
<dbReference type="GO" id="GO:0016020">
    <property type="term" value="C:membrane"/>
    <property type="evidence" value="ECO:0007669"/>
    <property type="project" value="UniProtKB-SubCell"/>
</dbReference>
<dbReference type="EMBL" id="MFEG01000017">
    <property type="protein sequence ID" value="OGE76095.1"/>
    <property type="molecule type" value="Genomic_DNA"/>
</dbReference>
<organism evidence="8 9">
    <name type="scientific">Candidatus Doudnabacteria bacterium RIFCSPHIGHO2_01_52_17</name>
    <dbReference type="NCBI Taxonomy" id="1817820"/>
    <lineage>
        <taxon>Bacteria</taxon>
        <taxon>Candidatus Doudnaibacteriota</taxon>
    </lineage>
</organism>
<comment type="catalytic activity">
    <reaction evidence="1 6">
        <text>Cleavage of hydrophobic, N-terminal signal or leader sequences from secreted and periplasmic proteins.</text>
        <dbReference type="EC" id="3.4.21.89"/>
    </reaction>
</comment>
<comment type="subcellular location">
    <subcellularLocation>
        <location evidence="6">Membrane</location>
        <topology evidence="6">Single-pass type II membrane protein</topology>
    </subcellularLocation>
</comment>
<dbReference type="InterPro" id="IPR019758">
    <property type="entry name" value="Pept_S26A_signal_pept_1_CS"/>
</dbReference>
<feature type="active site" evidence="5">
    <location>
        <position position="99"/>
    </location>
</feature>
<dbReference type="PROSITE" id="PS00761">
    <property type="entry name" value="SPASE_I_3"/>
    <property type="match status" value="1"/>
</dbReference>
<keyword evidence="6" id="KW-0812">Transmembrane</keyword>
<dbReference type="NCBIfam" id="TIGR02227">
    <property type="entry name" value="sigpep_I_bact"/>
    <property type="match status" value="1"/>
</dbReference>
<keyword evidence="4 6" id="KW-0378">Hydrolase</keyword>
<dbReference type="GO" id="GO:0006465">
    <property type="term" value="P:signal peptide processing"/>
    <property type="evidence" value="ECO:0007669"/>
    <property type="project" value="InterPro"/>
</dbReference>
<dbReference type="Proteomes" id="UP000176547">
    <property type="component" value="Unassembled WGS sequence"/>
</dbReference>
<proteinExistence type="inferred from homology"/>
<comment type="caution">
    <text evidence="8">The sequence shown here is derived from an EMBL/GenBank/DDBJ whole genome shotgun (WGS) entry which is preliminary data.</text>
</comment>
<dbReference type="CDD" id="cd06530">
    <property type="entry name" value="S26_SPase_I"/>
    <property type="match status" value="1"/>
</dbReference>
<protein>
    <recommendedName>
        <fullName evidence="3 6">Signal peptidase I</fullName>
        <ecNumber evidence="3 6">3.4.21.89</ecNumber>
    </recommendedName>
</protein>
<dbReference type="AlphaFoldDB" id="A0A1F5NEQ8"/>
<accession>A0A1F5NEQ8</accession>
<dbReference type="PANTHER" id="PTHR43390:SF1">
    <property type="entry name" value="CHLOROPLAST PROCESSING PEPTIDASE"/>
    <property type="match status" value="1"/>
</dbReference>
<dbReference type="InterPro" id="IPR036286">
    <property type="entry name" value="LexA/Signal_pep-like_sf"/>
</dbReference>
<evidence type="ECO:0000256" key="1">
    <source>
        <dbReference type="ARBA" id="ARBA00000677"/>
    </source>
</evidence>
<name>A0A1F5NEQ8_9BACT</name>
<dbReference type="EC" id="3.4.21.89" evidence="3 6"/>
<keyword evidence="6" id="KW-0472">Membrane</keyword>
<evidence type="ECO:0000256" key="2">
    <source>
        <dbReference type="ARBA" id="ARBA00009370"/>
    </source>
</evidence>
<evidence type="ECO:0000256" key="4">
    <source>
        <dbReference type="ARBA" id="ARBA00022801"/>
    </source>
</evidence>
<evidence type="ECO:0000256" key="3">
    <source>
        <dbReference type="ARBA" id="ARBA00013208"/>
    </source>
</evidence>
<dbReference type="GO" id="GO:0004252">
    <property type="term" value="F:serine-type endopeptidase activity"/>
    <property type="evidence" value="ECO:0007669"/>
    <property type="project" value="InterPro"/>
</dbReference>
<keyword evidence="6" id="KW-1133">Transmembrane helix</keyword>
<dbReference type="InterPro" id="IPR000223">
    <property type="entry name" value="Pept_S26A_signal_pept_1"/>
</dbReference>
<dbReference type="InterPro" id="IPR019757">
    <property type="entry name" value="Pept_S26A_signal_pept_1_Lys-AS"/>
</dbReference>
<keyword evidence="6" id="KW-0645">Protease</keyword>
<feature type="transmembrane region" description="Helical" evidence="6">
    <location>
        <begin position="20"/>
        <end position="40"/>
    </location>
</feature>
<dbReference type="Gene3D" id="2.10.109.10">
    <property type="entry name" value="Umud Fragment, subunit A"/>
    <property type="match status" value="1"/>
</dbReference>
<dbReference type="SUPFAM" id="SSF51306">
    <property type="entry name" value="LexA/Signal peptidase"/>
    <property type="match status" value="1"/>
</dbReference>